<feature type="domain" description="Prepilin peptidase A24 N-terminal" evidence="9">
    <location>
        <begin position="15"/>
        <end position="95"/>
    </location>
</feature>
<dbReference type="Pfam" id="PF06750">
    <property type="entry name" value="A24_N_bact"/>
    <property type="match status" value="1"/>
</dbReference>
<dbReference type="PANTHER" id="PTHR30487">
    <property type="entry name" value="TYPE 4 PREPILIN-LIKE PROTEINS LEADER PEPTIDE-PROCESSING ENZYME"/>
    <property type="match status" value="1"/>
</dbReference>
<evidence type="ECO:0000256" key="6">
    <source>
        <dbReference type="ARBA" id="ARBA00023136"/>
    </source>
</evidence>
<evidence type="ECO:0008006" key="12">
    <source>
        <dbReference type="Google" id="ProtNLM"/>
    </source>
</evidence>
<evidence type="ECO:0000256" key="7">
    <source>
        <dbReference type="SAM" id="Phobius"/>
    </source>
</evidence>
<dbReference type="InterPro" id="IPR000045">
    <property type="entry name" value="Prepilin_IV_endopep_pep"/>
</dbReference>
<keyword evidence="5 7" id="KW-1133">Transmembrane helix</keyword>
<dbReference type="Proteomes" id="UP000192520">
    <property type="component" value="Unassembled WGS sequence"/>
</dbReference>
<feature type="transmembrane region" description="Helical" evidence="7">
    <location>
        <begin position="251"/>
        <end position="269"/>
    </location>
</feature>
<evidence type="ECO:0000256" key="5">
    <source>
        <dbReference type="ARBA" id="ARBA00022989"/>
    </source>
</evidence>
<feature type="transmembrane region" description="Helical" evidence="7">
    <location>
        <begin position="109"/>
        <end position="126"/>
    </location>
</feature>
<keyword evidence="4 7" id="KW-0812">Transmembrane</keyword>
<feature type="transmembrane region" description="Helical" evidence="7">
    <location>
        <begin position="6"/>
        <end position="26"/>
    </location>
</feature>
<evidence type="ECO:0000259" key="9">
    <source>
        <dbReference type="Pfam" id="PF06750"/>
    </source>
</evidence>
<feature type="transmembrane region" description="Helical" evidence="7">
    <location>
        <begin position="174"/>
        <end position="194"/>
    </location>
</feature>
<evidence type="ECO:0000256" key="3">
    <source>
        <dbReference type="ARBA" id="ARBA00022475"/>
    </source>
</evidence>
<dbReference type="InterPro" id="IPR050882">
    <property type="entry name" value="Prepilin_peptidase/N-MTase"/>
</dbReference>
<evidence type="ECO:0000313" key="10">
    <source>
        <dbReference type="EMBL" id="OQX50921.1"/>
    </source>
</evidence>
<accession>A0A1W9NXP2</accession>
<keyword evidence="6 7" id="KW-0472">Membrane</keyword>
<comment type="subcellular location">
    <subcellularLocation>
        <location evidence="1">Cell membrane</location>
        <topology evidence="1">Multi-pass membrane protein</topology>
    </subcellularLocation>
</comment>
<dbReference type="GO" id="GO:0004190">
    <property type="term" value="F:aspartic-type endopeptidase activity"/>
    <property type="evidence" value="ECO:0007669"/>
    <property type="project" value="InterPro"/>
</dbReference>
<evidence type="ECO:0000256" key="1">
    <source>
        <dbReference type="ARBA" id="ARBA00004651"/>
    </source>
</evidence>
<evidence type="ECO:0000256" key="4">
    <source>
        <dbReference type="ARBA" id="ARBA00022692"/>
    </source>
</evidence>
<gene>
    <name evidence="10" type="ORF">B5M47_02555</name>
</gene>
<dbReference type="InterPro" id="IPR010627">
    <property type="entry name" value="Prepilin_pept_A24_N"/>
</dbReference>
<evidence type="ECO:0000256" key="2">
    <source>
        <dbReference type="ARBA" id="ARBA00005801"/>
    </source>
</evidence>
<dbReference type="Pfam" id="PF01478">
    <property type="entry name" value="Peptidase_A24"/>
    <property type="match status" value="1"/>
</dbReference>
<proteinExistence type="inferred from homology"/>
<evidence type="ECO:0000313" key="11">
    <source>
        <dbReference type="Proteomes" id="UP000192520"/>
    </source>
</evidence>
<dbReference type="Gene3D" id="1.20.120.1220">
    <property type="match status" value="1"/>
</dbReference>
<feature type="transmembrane region" description="Helical" evidence="7">
    <location>
        <begin position="47"/>
        <end position="65"/>
    </location>
</feature>
<feature type="domain" description="Prepilin type IV endopeptidase peptidase" evidence="8">
    <location>
        <begin position="115"/>
        <end position="234"/>
    </location>
</feature>
<sequence length="270" mass="29890">MHFWVLFDCVLIFSFGTAVGSFINAFEYRLRHKEPIAFSRSRCPNCHHLLAWFDLIPLLSFVLLRGRCRYCGERISLQYPLVELVTGFLFIAFYVGCRLGNLEWAVGTHYLLLFFILACLEIIFLYDLKYGLIPDEVVLPASLITLIYQFFAALFGVAGCPISQLPSSLFNCMFNYLGSGIGAAVFFLFLAAITRGKGMGGGDVKLAVLMGLVLGFPGIVYALYIAFISGAVVSLFLIFLRKKKFGQTVPFGPFLVAGTLLIMFLGGVSG</sequence>
<dbReference type="GO" id="GO:0005886">
    <property type="term" value="C:plasma membrane"/>
    <property type="evidence" value="ECO:0007669"/>
    <property type="project" value="UniProtKB-SubCell"/>
</dbReference>
<feature type="transmembrane region" description="Helical" evidence="7">
    <location>
        <begin position="138"/>
        <end position="162"/>
    </location>
</feature>
<protein>
    <recommendedName>
        <fullName evidence="12">Prepilin peptidase</fullName>
    </recommendedName>
</protein>
<feature type="transmembrane region" description="Helical" evidence="7">
    <location>
        <begin position="77"/>
        <end position="97"/>
    </location>
</feature>
<comment type="similarity">
    <text evidence="2">Belongs to the peptidase A24 family.</text>
</comment>
<comment type="caution">
    <text evidence="10">The sequence shown here is derived from an EMBL/GenBank/DDBJ whole genome shotgun (WGS) entry which is preliminary data.</text>
</comment>
<dbReference type="STRING" id="1968527.B5M47_02555"/>
<keyword evidence="3" id="KW-1003">Cell membrane</keyword>
<dbReference type="AlphaFoldDB" id="A0A1W9NXP2"/>
<organism evidence="10 11">
    <name type="scientific">candidate division CPR3 bacterium 4484_211</name>
    <dbReference type="NCBI Taxonomy" id="1968527"/>
    <lineage>
        <taxon>Bacteria</taxon>
        <taxon>Bacteria division CPR3</taxon>
    </lineage>
</organism>
<evidence type="ECO:0000259" key="8">
    <source>
        <dbReference type="Pfam" id="PF01478"/>
    </source>
</evidence>
<dbReference type="PANTHER" id="PTHR30487:SF0">
    <property type="entry name" value="PREPILIN LEADER PEPTIDASE_N-METHYLTRANSFERASE-RELATED"/>
    <property type="match status" value="1"/>
</dbReference>
<dbReference type="GO" id="GO:0006465">
    <property type="term" value="P:signal peptide processing"/>
    <property type="evidence" value="ECO:0007669"/>
    <property type="project" value="TreeGrafter"/>
</dbReference>
<dbReference type="EMBL" id="MZGJ01000013">
    <property type="protein sequence ID" value="OQX50921.1"/>
    <property type="molecule type" value="Genomic_DNA"/>
</dbReference>
<name>A0A1W9NXP2_UNCC3</name>
<reference evidence="11" key="1">
    <citation type="submission" date="2017-03" db="EMBL/GenBank/DDBJ databases">
        <title>Novel pathways for hydrocarbon cycling and metabolic interdependencies in hydrothermal sediment communities.</title>
        <authorList>
            <person name="Dombrowski N."/>
            <person name="Seitz K."/>
            <person name="Teske A."/>
            <person name="Baker B."/>
        </authorList>
    </citation>
    <scope>NUCLEOTIDE SEQUENCE [LARGE SCALE GENOMIC DNA]</scope>
</reference>
<feature type="transmembrane region" description="Helical" evidence="7">
    <location>
        <begin position="206"/>
        <end position="239"/>
    </location>
</feature>